<evidence type="ECO:0000313" key="2">
    <source>
        <dbReference type="EMBL" id="CAB4885991.1"/>
    </source>
</evidence>
<dbReference type="PRINTS" id="PR00111">
    <property type="entry name" value="ABHYDROLASE"/>
</dbReference>
<dbReference type="EMBL" id="CAFBLS010000291">
    <property type="protein sequence ID" value="CAB4885991.1"/>
    <property type="molecule type" value="Genomic_DNA"/>
</dbReference>
<dbReference type="Pfam" id="PF00561">
    <property type="entry name" value="Abhydrolase_1"/>
    <property type="match status" value="1"/>
</dbReference>
<dbReference type="InterPro" id="IPR000639">
    <property type="entry name" value="Epox_hydrolase-like"/>
</dbReference>
<dbReference type="GO" id="GO:0003824">
    <property type="term" value="F:catalytic activity"/>
    <property type="evidence" value="ECO:0007669"/>
    <property type="project" value="InterPro"/>
</dbReference>
<organism evidence="2">
    <name type="scientific">freshwater metagenome</name>
    <dbReference type="NCBI Taxonomy" id="449393"/>
    <lineage>
        <taxon>unclassified sequences</taxon>
        <taxon>metagenomes</taxon>
        <taxon>ecological metagenomes</taxon>
    </lineage>
</organism>
<dbReference type="InterPro" id="IPR050228">
    <property type="entry name" value="Carboxylesterase_BioH"/>
</dbReference>
<dbReference type="InterPro" id="IPR000073">
    <property type="entry name" value="AB_hydrolase_1"/>
</dbReference>
<accession>A0A6J7EUJ5</accession>
<dbReference type="InterPro" id="IPR029058">
    <property type="entry name" value="AB_hydrolase_fold"/>
</dbReference>
<dbReference type="SUPFAM" id="SSF53474">
    <property type="entry name" value="alpha/beta-Hydrolases"/>
    <property type="match status" value="1"/>
</dbReference>
<reference evidence="2" key="1">
    <citation type="submission" date="2020-05" db="EMBL/GenBank/DDBJ databases">
        <authorList>
            <person name="Chiriac C."/>
            <person name="Salcher M."/>
            <person name="Ghai R."/>
            <person name="Kavagutti S V."/>
        </authorList>
    </citation>
    <scope>NUCLEOTIDE SEQUENCE</scope>
</reference>
<evidence type="ECO:0000259" key="1">
    <source>
        <dbReference type="Pfam" id="PF00561"/>
    </source>
</evidence>
<dbReference type="PRINTS" id="PR00412">
    <property type="entry name" value="EPOXHYDRLASE"/>
</dbReference>
<gene>
    <name evidence="2" type="ORF">UFOPK3402_01840</name>
</gene>
<protein>
    <submittedName>
        <fullName evidence="2">Unannotated protein</fullName>
    </submittedName>
</protein>
<dbReference type="AlphaFoldDB" id="A0A6J7EUJ5"/>
<name>A0A6J7EUJ5_9ZZZZ</name>
<proteinExistence type="predicted"/>
<dbReference type="PANTHER" id="PTHR43194">
    <property type="entry name" value="HYDROLASE ALPHA/BETA FOLD FAMILY"/>
    <property type="match status" value="1"/>
</dbReference>
<feature type="domain" description="AB hydrolase-1" evidence="1">
    <location>
        <begin position="8"/>
        <end position="233"/>
    </location>
</feature>
<sequence length="257" mass="26956">MSSGQVAVLLHAFPCDGSMWSAQADALSAAGWDVLVPDLPGFGRSDLIDGAPSIDAVADTVLRQLAAQRIDRAVLGGLSLGGYVAMAMLRKAPAKFSAVMLCDTKASADGEQAIANRERLAEAVLAEPGDCGRILRESVLPGLLGATTFARRPAVVEEVTAWLDAARPATVAWYQRAMAARPESFDTLAALTVPTLVLWGEQDTLSPAADQRAMLDVLRRGTEHRVAESGHLSATECSADVSGAIVGFLESARPAFV</sequence>
<dbReference type="PANTHER" id="PTHR43194:SF5">
    <property type="entry name" value="PIMELOYL-[ACYL-CARRIER PROTEIN] METHYL ESTER ESTERASE"/>
    <property type="match status" value="1"/>
</dbReference>
<dbReference type="Gene3D" id="3.40.50.1820">
    <property type="entry name" value="alpha/beta hydrolase"/>
    <property type="match status" value="1"/>
</dbReference>